<evidence type="ECO:0000313" key="2">
    <source>
        <dbReference type="EMBL" id="SMO73398.1"/>
    </source>
</evidence>
<accession>A0A521DP49</accession>
<feature type="transmembrane region" description="Helical" evidence="1">
    <location>
        <begin position="12"/>
        <end position="32"/>
    </location>
</feature>
<dbReference type="AlphaFoldDB" id="A0A521DP49"/>
<gene>
    <name evidence="2" type="ORF">SAMN06265379_10679</name>
</gene>
<keyword evidence="3" id="KW-1185">Reference proteome</keyword>
<keyword evidence="1" id="KW-0812">Transmembrane</keyword>
<dbReference type="Proteomes" id="UP000319040">
    <property type="component" value="Unassembled WGS sequence"/>
</dbReference>
<keyword evidence="1" id="KW-1133">Transmembrane helix</keyword>
<reference evidence="2 3" key="1">
    <citation type="submission" date="2017-05" db="EMBL/GenBank/DDBJ databases">
        <authorList>
            <person name="Varghese N."/>
            <person name="Submissions S."/>
        </authorList>
    </citation>
    <scope>NUCLEOTIDE SEQUENCE [LARGE SCALE GENOMIC DNA]</scope>
    <source>
        <strain evidence="2 3">DSM 27040</strain>
    </source>
</reference>
<keyword evidence="1" id="KW-0472">Membrane</keyword>
<proteinExistence type="predicted"/>
<protein>
    <submittedName>
        <fullName evidence="2">Uncharacterized protein</fullName>
    </submittedName>
</protein>
<evidence type="ECO:0000313" key="3">
    <source>
        <dbReference type="Proteomes" id="UP000319040"/>
    </source>
</evidence>
<sequence length="193" mass="21706">MESVLDFLNSKTGVMAALAALITLIGGVVGILRPWVKSNKGKKALIPRLEFAGMKTNQPPPWSNAGEIKFNLVNASGGKAVMTQMWLKVQGNGPCEKQKQVETAAPIPQYTYKVVLKPHEKNYDVRAKKFGPKPQPHAFEKDEVEAYVIELTSSEPQWYSFVIEVEWYITSKPQQINIVQSEELWMEFLPDTV</sequence>
<organism evidence="2 3">
    <name type="scientific">Saccharicrinis carchari</name>
    <dbReference type="NCBI Taxonomy" id="1168039"/>
    <lineage>
        <taxon>Bacteria</taxon>
        <taxon>Pseudomonadati</taxon>
        <taxon>Bacteroidota</taxon>
        <taxon>Bacteroidia</taxon>
        <taxon>Marinilabiliales</taxon>
        <taxon>Marinilabiliaceae</taxon>
        <taxon>Saccharicrinis</taxon>
    </lineage>
</organism>
<dbReference type="RefSeq" id="WP_142533790.1">
    <property type="nucleotide sequence ID" value="NZ_FXTB01000006.1"/>
</dbReference>
<dbReference type="EMBL" id="FXTB01000006">
    <property type="protein sequence ID" value="SMO73398.1"/>
    <property type="molecule type" value="Genomic_DNA"/>
</dbReference>
<evidence type="ECO:0000256" key="1">
    <source>
        <dbReference type="SAM" id="Phobius"/>
    </source>
</evidence>
<name>A0A521DP49_SACCC</name>